<dbReference type="Gene3D" id="3.40.718.10">
    <property type="entry name" value="Isopropylmalate Dehydrogenase"/>
    <property type="match status" value="1"/>
</dbReference>
<comment type="caution">
    <text evidence="8">The sequence shown here is derived from an EMBL/GenBank/DDBJ whole genome shotgun (WGS) entry which is preliminary data.</text>
</comment>
<sequence length="51" mass="5674">MMLRHMELHSHADSVEGAVLETIKEGQVLTGDLGGRSTCSEFTQEICRKLE</sequence>
<evidence type="ECO:0000313" key="9">
    <source>
        <dbReference type="Proteomes" id="UP001159427"/>
    </source>
</evidence>
<dbReference type="EC" id="1.1.1.41" evidence="2"/>
<evidence type="ECO:0000313" key="8">
    <source>
        <dbReference type="EMBL" id="CAH3193565.1"/>
    </source>
</evidence>
<evidence type="ECO:0000256" key="4">
    <source>
        <dbReference type="ARBA" id="ARBA00023002"/>
    </source>
</evidence>
<keyword evidence="4" id="KW-0560">Oxidoreductase</keyword>
<evidence type="ECO:0000256" key="3">
    <source>
        <dbReference type="ARBA" id="ARBA00022532"/>
    </source>
</evidence>
<evidence type="ECO:0000256" key="6">
    <source>
        <dbReference type="ARBA" id="ARBA00042862"/>
    </source>
</evidence>
<protein>
    <recommendedName>
        <fullName evidence="2">isocitrate dehydrogenase (NAD(+))</fullName>
        <ecNumber evidence="2">1.1.1.41</ecNumber>
    </recommendedName>
    <alternativeName>
        <fullName evidence="6">Isocitric dehydrogenase subunit alpha</fullName>
    </alternativeName>
    <alternativeName>
        <fullName evidence="5">NAD(+)-specific ICDH subunit alpha</fullName>
    </alternativeName>
</protein>
<proteinExistence type="inferred from homology"/>
<dbReference type="SUPFAM" id="SSF53659">
    <property type="entry name" value="Isocitrate/Isopropylmalate dehydrogenase-like"/>
    <property type="match status" value="1"/>
</dbReference>
<gene>
    <name evidence="8" type="ORF">PEVE_00026105</name>
</gene>
<dbReference type="Proteomes" id="UP001159427">
    <property type="component" value="Unassembled WGS sequence"/>
</dbReference>
<dbReference type="Pfam" id="PF00180">
    <property type="entry name" value="Iso_dh"/>
    <property type="match status" value="1"/>
</dbReference>
<accession>A0ABN8SRQ9</accession>
<comment type="similarity">
    <text evidence="1">Belongs to the isocitrate and isopropylmalate dehydrogenases family.</text>
</comment>
<evidence type="ECO:0000256" key="2">
    <source>
        <dbReference type="ARBA" id="ARBA00013012"/>
    </source>
</evidence>
<name>A0ABN8SRQ9_9CNID</name>
<evidence type="ECO:0000256" key="5">
    <source>
        <dbReference type="ARBA" id="ARBA00042642"/>
    </source>
</evidence>
<organism evidence="8 9">
    <name type="scientific">Porites evermanni</name>
    <dbReference type="NCBI Taxonomy" id="104178"/>
    <lineage>
        <taxon>Eukaryota</taxon>
        <taxon>Metazoa</taxon>
        <taxon>Cnidaria</taxon>
        <taxon>Anthozoa</taxon>
        <taxon>Hexacorallia</taxon>
        <taxon>Scleractinia</taxon>
        <taxon>Fungiina</taxon>
        <taxon>Poritidae</taxon>
        <taxon>Porites</taxon>
    </lineage>
</organism>
<dbReference type="EMBL" id="CALNXI010003524">
    <property type="protein sequence ID" value="CAH3193565.1"/>
    <property type="molecule type" value="Genomic_DNA"/>
</dbReference>
<feature type="domain" description="Isopropylmalate dehydrogenase-like" evidence="7">
    <location>
        <begin position="1"/>
        <end position="46"/>
    </location>
</feature>
<keyword evidence="9" id="KW-1185">Reference proteome</keyword>
<dbReference type="InterPro" id="IPR024084">
    <property type="entry name" value="IsoPropMal-DH-like_dom"/>
</dbReference>
<keyword evidence="3" id="KW-0816">Tricarboxylic acid cycle</keyword>
<dbReference type="PANTHER" id="PTHR11835:SF34">
    <property type="entry name" value="ISOCITRATE DEHYDROGENASE [NAD] SUBUNIT ALPHA, MITOCHONDRIAL"/>
    <property type="match status" value="1"/>
</dbReference>
<evidence type="ECO:0000259" key="7">
    <source>
        <dbReference type="Pfam" id="PF00180"/>
    </source>
</evidence>
<evidence type="ECO:0000256" key="1">
    <source>
        <dbReference type="ARBA" id="ARBA00007769"/>
    </source>
</evidence>
<dbReference type="PANTHER" id="PTHR11835">
    <property type="entry name" value="DECARBOXYLATING DEHYDROGENASES-ISOCITRATE, ISOPROPYLMALATE, TARTRATE"/>
    <property type="match status" value="1"/>
</dbReference>
<reference evidence="8 9" key="1">
    <citation type="submission" date="2022-05" db="EMBL/GenBank/DDBJ databases">
        <authorList>
            <consortium name="Genoscope - CEA"/>
            <person name="William W."/>
        </authorList>
    </citation>
    <scope>NUCLEOTIDE SEQUENCE [LARGE SCALE GENOMIC DNA]</scope>
</reference>